<accession>A0A5C8NXE5</accession>
<organism evidence="7 8">
    <name type="scientific">Zeimonas arvi</name>
    <dbReference type="NCBI Taxonomy" id="2498847"/>
    <lineage>
        <taxon>Bacteria</taxon>
        <taxon>Pseudomonadati</taxon>
        <taxon>Pseudomonadota</taxon>
        <taxon>Betaproteobacteria</taxon>
        <taxon>Burkholderiales</taxon>
        <taxon>Burkholderiaceae</taxon>
        <taxon>Zeimonas</taxon>
    </lineage>
</organism>
<dbReference type="GO" id="GO:0005829">
    <property type="term" value="C:cytosol"/>
    <property type="evidence" value="ECO:0007669"/>
    <property type="project" value="TreeGrafter"/>
</dbReference>
<dbReference type="SUPFAM" id="SSF52402">
    <property type="entry name" value="Adenine nucleotide alpha hydrolases-like"/>
    <property type="match status" value="1"/>
</dbReference>
<dbReference type="InterPro" id="IPR051786">
    <property type="entry name" value="ASN_synthetase/amidase"/>
</dbReference>
<comment type="catalytic activity">
    <reaction evidence="4">
        <text>L-aspartate + L-glutamine + ATP + H2O = L-asparagine + L-glutamate + AMP + diphosphate + H(+)</text>
        <dbReference type="Rhea" id="RHEA:12228"/>
        <dbReference type="ChEBI" id="CHEBI:15377"/>
        <dbReference type="ChEBI" id="CHEBI:15378"/>
        <dbReference type="ChEBI" id="CHEBI:29985"/>
        <dbReference type="ChEBI" id="CHEBI:29991"/>
        <dbReference type="ChEBI" id="CHEBI:30616"/>
        <dbReference type="ChEBI" id="CHEBI:33019"/>
        <dbReference type="ChEBI" id="CHEBI:58048"/>
        <dbReference type="ChEBI" id="CHEBI:58359"/>
        <dbReference type="ChEBI" id="CHEBI:456215"/>
        <dbReference type="EC" id="6.3.5.4"/>
    </reaction>
</comment>
<proteinExistence type="inferred from homology"/>
<feature type="domain" description="Asparagine synthetase" evidence="6">
    <location>
        <begin position="225"/>
        <end position="599"/>
    </location>
</feature>
<evidence type="ECO:0000313" key="7">
    <source>
        <dbReference type="EMBL" id="TXL65957.1"/>
    </source>
</evidence>
<dbReference type="PANTHER" id="PTHR43284">
    <property type="entry name" value="ASPARAGINE SYNTHETASE (GLUTAMINE-HYDROLYZING)"/>
    <property type="match status" value="1"/>
</dbReference>
<dbReference type="RefSeq" id="WP_147703871.1">
    <property type="nucleotide sequence ID" value="NZ_VDUY01000003.1"/>
</dbReference>
<protein>
    <recommendedName>
        <fullName evidence="3">asparagine synthase (glutamine-hydrolyzing)</fullName>
        <ecNumber evidence="3">6.3.5.4</ecNumber>
    </recommendedName>
</protein>
<dbReference type="EMBL" id="VDUY01000003">
    <property type="protein sequence ID" value="TXL65957.1"/>
    <property type="molecule type" value="Genomic_DNA"/>
</dbReference>
<comment type="pathway">
    <text evidence="1">Amino-acid biosynthesis; L-asparagine biosynthesis; L-asparagine from L-aspartate (L-Gln route): step 1/1.</text>
</comment>
<evidence type="ECO:0000259" key="6">
    <source>
        <dbReference type="Pfam" id="PF00733"/>
    </source>
</evidence>
<evidence type="ECO:0000256" key="3">
    <source>
        <dbReference type="ARBA" id="ARBA00012737"/>
    </source>
</evidence>
<dbReference type="Proteomes" id="UP000321548">
    <property type="component" value="Unassembled WGS sequence"/>
</dbReference>
<dbReference type="Gene3D" id="3.60.20.10">
    <property type="entry name" value="Glutamine Phosphoribosylpyrophosphate, subunit 1, domain 1"/>
    <property type="match status" value="1"/>
</dbReference>
<dbReference type="EC" id="6.3.5.4" evidence="3"/>
<comment type="caution">
    <text evidence="7">The sequence shown here is derived from an EMBL/GenBank/DDBJ whole genome shotgun (WGS) entry which is preliminary data.</text>
</comment>
<evidence type="ECO:0000256" key="2">
    <source>
        <dbReference type="ARBA" id="ARBA00005752"/>
    </source>
</evidence>
<dbReference type="Gene3D" id="3.40.50.620">
    <property type="entry name" value="HUPs"/>
    <property type="match status" value="1"/>
</dbReference>
<reference evidence="7 8" key="1">
    <citation type="submission" date="2019-06" db="EMBL/GenBank/DDBJ databases">
        <title>Quisquiliibacterium sp. nov., isolated from a maize field.</title>
        <authorList>
            <person name="Lin S.-Y."/>
            <person name="Tsai C.-F."/>
            <person name="Young C.-C."/>
        </authorList>
    </citation>
    <scope>NUCLEOTIDE SEQUENCE [LARGE SCALE GENOMIC DNA]</scope>
    <source>
        <strain evidence="7 8">CC-CFT501</strain>
    </source>
</reference>
<gene>
    <name evidence="7" type="ORF">FHP08_07715</name>
</gene>
<dbReference type="OrthoDB" id="9763290at2"/>
<dbReference type="AlphaFoldDB" id="A0A5C8NXE5"/>
<feature type="site" description="Important for beta-aspartyl-AMP intermediate formation" evidence="5">
    <location>
        <position position="334"/>
    </location>
</feature>
<dbReference type="Pfam" id="PF00733">
    <property type="entry name" value="Asn_synthase"/>
    <property type="match status" value="1"/>
</dbReference>
<dbReference type="GO" id="GO:0004066">
    <property type="term" value="F:asparagine synthase (glutamine-hydrolyzing) activity"/>
    <property type="evidence" value="ECO:0007669"/>
    <property type="project" value="UniProtKB-EC"/>
</dbReference>
<dbReference type="InterPro" id="IPR006426">
    <property type="entry name" value="Asn_synth_AEB"/>
</dbReference>
<dbReference type="CDD" id="cd01991">
    <property type="entry name" value="Asn_synthase_B_C"/>
    <property type="match status" value="1"/>
</dbReference>
<evidence type="ECO:0000256" key="4">
    <source>
        <dbReference type="ARBA" id="ARBA00048741"/>
    </source>
</evidence>
<dbReference type="InterPro" id="IPR014729">
    <property type="entry name" value="Rossmann-like_a/b/a_fold"/>
</dbReference>
<dbReference type="SUPFAM" id="SSF56235">
    <property type="entry name" value="N-terminal nucleophile aminohydrolases (Ntn hydrolases)"/>
    <property type="match status" value="1"/>
</dbReference>
<comment type="similarity">
    <text evidence="2">Belongs to the asparagine synthetase family.</text>
</comment>
<dbReference type="InterPro" id="IPR001962">
    <property type="entry name" value="Asn_synthase"/>
</dbReference>
<sequence length="610" mass="67111">MSSSRLPIPFRGRIDLARGCLSQAAEGGPGLQVARQGDAGAMVFGRLRFADQLPGKQPADAAAELLARWRAQGDAVLDALAGEWLVALWDGQGGAQGSGQGRALIAVDRFSTFPLFWAAQGDALGFAARPADAAQAAGLSLQADWQSVFAYTYFHMIPAPMSIYAGVRRLDLGEALRIQGRKVESFRYWNPVFDEHRPFDFAAEREAFLAALRDGVTECTAGLRHDQIGCFLSGGTDSSTIAGLVTRHYQAPAKTFSIGFDVGGYDESMYSRLAAKHFGTDHTEYYLTADDVLAGVEQIATQYEQPFGNSSAVPTYFCAGIARDKGVTRMLGGDGGDELYGGNERYAKQAVFALYQRVPAPLRESVLEPLLFGPMKNVEMKLLAKARSYIEQASEPLPDRLQSRYNLLNFLGAGRIFTDAMLERVTAGQPLALEREVWAHGRAAAEPMSQLNHLLAWDFKFTLADSDLPKVTRMCHAAGVEVAFPMLTRALVEHSLKLDPRQKLKGRRLRHFFKESLRGFLPDEIIEKKKQGFGVPFGDWLLTHDKLRAKADDALRSLADRGVIRPEFLNELLAQLESGHAGYYGTMVWLLTVLELWMRASPLADARVGK</sequence>
<evidence type="ECO:0000256" key="1">
    <source>
        <dbReference type="ARBA" id="ARBA00005187"/>
    </source>
</evidence>
<dbReference type="PIRSF" id="PIRSF001589">
    <property type="entry name" value="Asn_synthetase_glu-h"/>
    <property type="match status" value="1"/>
</dbReference>
<dbReference type="GO" id="GO:0006529">
    <property type="term" value="P:asparagine biosynthetic process"/>
    <property type="evidence" value="ECO:0007669"/>
    <property type="project" value="InterPro"/>
</dbReference>
<dbReference type="PANTHER" id="PTHR43284:SF1">
    <property type="entry name" value="ASPARAGINE SYNTHETASE"/>
    <property type="match status" value="1"/>
</dbReference>
<evidence type="ECO:0000313" key="8">
    <source>
        <dbReference type="Proteomes" id="UP000321548"/>
    </source>
</evidence>
<keyword evidence="8" id="KW-1185">Reference proteome</keyword>
<name>A0A5C8NXE5_9BURK</name>
<evidence type="ECO:0000256" key="5">
    <source>
        <dbReference type="PIRSR" id="PIRSR001589-3"/>
    </source>
</evidence>
<dbReference type="InterPro" id="IPR029055">
    <property type="entry name" value="Ntn_hydrolases_N"/>
</dbReference>